<organism evidence="4 5">
    <name type="scientific">Verruconis gallopava</name>
    <dbReference type="NCBI Taxonomy" id="253628"/>
    <lineage>
        <taxon>Eukaryota</taxon>
        <taxon>Fungi</taxon>
        <taxon>Dikarya</taxon>
        <taxon>Ascomycota</taxon>
        <taxon>Pezizomycotina</taxon>
        <taxon>Dothideomycetes</taxon>
        <taxon>Pleosporomycetidae</taxon>
        <taxon>Venturiales</taxon>
        <taxon>Sympoventuriaceae</taxon>
        <taxon>Verruconis</taxon>
    </lineage>
</organism>
<evidence type="ECO:0000256" key="1">
    <source>
        <dbReference type="SAM" id="SignalP"/>
    </source>
</evidence>
<dbReference type="Gene3D" id="3.30.2080.10">
    <property type="entry name" value="GH92 mannosidase domain"/>
    <property type="match status" value="1"/>
</dbReference>
<dbReference type="InterPro" id="IPR050883">
    <property type="entry name" value="PNGase"/>
</dbReference>
<gene>
    <name evidence="4" type="ORF">PV09_04006</name>
</gene>
<dbReference type="InterPro" id="IPR012939">
    <property type="entry name" value="Glyco_hydro_92"/>
</dbReference>
<evidence type="ECO:0000313" key="5">
    <source>
        <dbReference type="Proteomes" id="UP000053259"/>
    </source>
</evidence>
<evidence type="ECO:0008006" key="6">
    <source>
        <dbReference type="Google" id="ProtNLM"/>
    </source>
</evidence>
<evidence type="ECO:0000259" key="3">
    <source>
        <dbReference type="Pfam" id="PF17678"/>
    </source>
</evidence>
<dbReference type="Proteomes" id="UP000053259">
    <property type="component" value="Unassembled WGS sequence"/>
</dbReference>
<accession>A0A0D1YVU9</accession>
<feature type="domain" description="Glycosyl hydrolase family 92 N-terminal" evidence="3">
    <location>
        <begin position="28"/>
        <end position="285"/>
    </location>
</feature>
<dbReference type="GO" id="GO:0006516">
    <property type="term" value="P:glycoprotein catabolic process"/>
    <property type="evidence" value="ECO:0007669"/>
    <property type="project" value="TreeGrafter"/>
</dbReference>
<dbReference type="InterPro" id="IPR041371">
    <property type="entry name" value="GH92_N"/>
</dbReference>
<dbReference type="FunFam" id="1.20.1050.60:FF:000002">
    <property type="entry name" value="Glycosyl hydrolase family 92"/>
    <property type="match status" value="1"/>
</dbReference>
<name>A0A0D1YVU9_9PEZI</name>
<feature type="signal peptide" evidence="1">
    <location>
        <begin position="1"/>
        <end position="18"/>
    </location>
</feature>
<dbReference type="InterPro" id="IPR008928">
    <property type="entry name" value="6-hairpin_glycosidase_sf"/>
</dbReference>
<dbReference type="FunFam" id="3.30.2080.10:FF:000001">
    <property type="entry name" value="Alpha-1,2-mannosidase subfamily"/>
    <property type="match status" value="1"/>
</dbReference>
<dbReference type="RefSeq" id="XP_016214691.1">
    <property type="nucleotide sequence ID" value="XM_016357287.1"/>
</dbReference>
<dbReference type="VEuPathDB" id="FungiDB:PV09_04006"/>
<dbReference type="Gene3D" id="1.20.1610.10">
    <property type="entry name" value="alpha-1,2-mannosidases domains"/>
    <property type="match status" value="1"/>
</dbReference>
<keyword evidence="5" id="KW-1185">Reference proteome</keyword>
<dbReference type="AlphaFoldDB" id="A0A0D1YVU9"/>
<dbReference type="GO" id="GO:0030246">
    <property type="term" value="F:carbohydrate binding"/>
    <property type="evidence" value="ECO:0007669"/>
    <property type="project" value="InterPro"/>
</dbReference>
<evidence type="ECO:0000313" key="4">
    <source>
        <dbReference type="EMBL" id="KIW04822.1"/>
    </source>
</evidence>
<dbReference type="Gene3D" id="2.70.98.10">
    <property type="match status" value="1"/>
</dbReference>
<dbReference type="PANTHER" id="PTHR12143">
    <property type="entry name" value="PEPTIDE N-GLYCANASE PNGASE -RELATED"/>
    <property type="match status" value="1"/>
</dbReference>
<dbReference type="GeneID" id="27311979"/>
<dbReference type="FunFam" id="1.20.1610.10:FF:000002">
    <property type="entry name" value="Alpha-1,2-mannosidase family protein"/>
    <property type="match status" value="1"/>
</dbReference>
<keyword evidence="1" id="KW-0732">Signal</keyword>
<dbReference type="Pfam" id="PF17678">
    <property type="entry name" value="Glyco_hydro_92N"/>
    <property type="match status" value="1"/>
</dbReference>
<dbReference type="OrthoDB" id="449263at2759"/>
<dbReference type="GO" id="GO:0005975">
    <property type="term" value="P:carbohydrate metabolic process"/>
    <property type="evidence" value="ECO:0007669"/>
    <property type="project" value="InterPro"/>
</dbReference>
<feature type="chain" id="PRO_5002247313" description="Glycosyl hydrolase family 92 domain-containing protein" evidence="1">
    <location>
        <begin position="19"/>
        <end position="800"/>
    </location>
</feature>
<dbReference type="Gene3D" id="1.20.1050.60">
    <property type="entry name" value="alpha-1,2-mannosidase"/>
    <property type="match status" value="1"/>
</dbReference>
<dbReference type="NCBIfam" id="TIGR01180">
    <property type="entry name" value="aman2_put"/>
    <property type="match status" value="1"/>
</dbReference>
<dbReference type="EMBL" id="KN847539">
    <property type="protein sequence ID" value="KIW04822.1"/>
    <property type="molecule type" value="Genomic_DNA"/>
</dbReference>
<dbReference type="GO" id="GO:0000224">
    <property type="term" value="F:peptide-N4-(N-acetyl-beta-glucosaminyl)asparagine amidase activity"/>
    <property type="evidence" value="ECO:0007669"/>
    <property type="project" value="TreeGrafter"/>
</dbReference>
<dbReference type="InterPro" id="IPR005887">
    <property type="entry name" value="GH92_a_mannosidase_put"/>
</dbReference>
<dbReference type="PANTHER" id="PTHR12143:SF25">
    <property type="entry name" value="FAMILY PROTEIN, PUTATIVE (AFU_ORTHOLOGUE AFUA_1G10790)-RELATED"/>
    <property type="match status" value="1"/>
</dbReference>
<feature type="domain" description="Glycosyl hydrolase family 92" evidence="2">
    <location>
        <begin position="292"/>
        <end position="775"/>
    </location>
</feature>
<protein>
    <recommendedName>
        <fullName evidence="6">Glycosyl hydrolase family 92 domain-containing protein</fullName>
    </recommendedName>
</protein>
<dbReference type="STRING" id="253628.A0A0D1YVU9"/>
<evidence type="ECO:0000259" key="2">
    <source>
        <dbReference type="Pfam" id="PF07971"/>
    </source>
</evidence>
<reference evidence="4 5" key="1">
    <citation type="submission" date="2015-01" db="EMBL/GenBank/DDBJ databases">
        <title>The Genome Sequence of Ochroconis gallopava CBS43764.</title>
        <authorList>
            <consortium name="The Broad Institute Genomics Platform"/>
            <person name="Cuomo C."/>
            <person name="de Hoog S."/>
            <person name="Gorbushina A."/>
            <person name="Stielow B."/>
            <person name="Teixiera M."/>
            <person name="Abouelleil A."/>
            <person name="Chapman S.B."/>
            <person name="Priest M."/>
            <person name="Young S.K."/>
            <person name="Wortman J."/>
            <person name="Nusbaum C."/>
            <person name="Birren B."/>
        </authorList>
    </citation>
    <scope>NUCLEOTIDE SEQUENCE [LARGE SCALE GENOMIC DNA]</scope>
    <source>
        <strain evidence="4 5">CBS 43764</strain>
    </source>
</reference>
<dbReference type="InterPro" id="IPR014718">
    <property type="entry name" value="GH-type_carb-bd"/>
</dbReference>
<dbReference type="HOGENOM" id="CLU_003690_4_1_1"/>
<dbReference type="GO" id="GO:0005634">
    <property type="term" value="C:nucleus"/>
    <property type="evidence" value="ECO:0007669"/>
    <property type="project" value="TreeGrafter"/>
</dbReference>
<sequence>MIWHTFISFLVFLEVVRGEEQFFDPLRYVDPLIGSANDGHVFAGASLPYGMAKPVADTNNIPSVGPNNQGGFVSNDQSLEITGFSSMHDSGTGGSPSLGNFPIFPQLSCLDKTIGICNNTFTKTSRKVQYISSSVKAVPGYFSLILSTGIRAKMTSTQHTSLFSFSFEEDQRNSPLILLDLTDLSDSRQNDGAIFVDQQSGRMVGGSTFKPSFGIGTYKAFFCIDFSGGSLMDSGTFVENVPNTAIRNLTVPPREITNGFPIPEGAWVRFIPQQNSTIFVRAGLSFISETRACENAETEIPDFDFEKTMTIAQNKWRSQLAPIEVSTRGLKNSTLVTNFYSGIYRTMVNPQDYTGENPLWKSKEPYFDSFYCLWDSFRSQLPFLTIIDPKQVARIIRSLIDTYKHEGWLPDCRMSLCKGFTQGGSNADIVLADAFVKGIRDDINWQLGYKAVVKDAEVEPYDWCCEGRGNLESWKKLGYVPIGDFDVKGYGTLTRSISRTLEYSYNDFCVAQIATGMDSESSDILKYLRRSKNWMNLFREDIRSSINGFDTGFVGFFQPKYTNLSWSYQDPIYCSNIDTNPSRICSLQPGASETYESSIWEYSFFVPHDQASLITKLGGPDEFVRRLDYLHDRRITLISNEPSFLTVFQYHYAGRPALSTKRVHFYIPSAFKPTRAGLPGNDDSGAMGSFLAFAMIGLFPNPGQDVYLITTPFFERVSIRSPINNKTATISVVNFDPDYEDIYIQSATLDGVAYSKNWIDHSFFLEGKELILTVGKNESSWGTKLEDLPPSLSAYESANR</sequence>
<dbReference type="InParanoid" id="A0A0D1YVU9"/>
<dbReference type="GO" id="GO:0005829">
    <property type="term" value="C:cytosol"/>
    <property type="evidence" value="ECO:0007669"/>
    <property type="project" value="TreeGrafter"/>
</dbReference>
<dbReference type="SUPFAM" id="SSF48208">
    <property type="entry name" value="Six-hairpin glycosidases"/>
    <property type="match status" value="1"/>
</dbReference>
<dbReference type="Pfam" id="PF07971">
    <property type="entry name" value="Glyco_hydro_92"/>
    <property type="match status" value="1"/>
</dbReference>
<proteinExistence type="predicted"/>